<name>A0ABW9IZ00_STRGJ</name>
<keyword evidence="2" id="KW-1185">Reference proteome</keyword>
<proteinExistence type="predicted"/>
<evidence type="ECO:0000313" key="1">
    <source>
        <dbReference type="EMBL" id="MFM9653127.1"/>
    </source>
</evidence>
<evidence type="ECO:0008006" key="3">
    <source>
        <dbReference type="Google" id="ProtNLM"/>
    </source>
</evidence>
<dbReference type="RefSeq" id="WP_369277509.1">
    <property type="nucleotide sequence ID" value="NZ_JBJVMW010000045.1"/>
</dbReference>
<sequence length="154" mass="17049">MAREPNEQLRQLHQEAKWTLGQFANAVNRVAIEAMSDQRVDKSNAHKWLSGHTPREVVRPLILEALSRRLGRPITHADAGFPSPPDQDTTTQGTFDSLLDLGRLTMERRGMLSLGLFSVALSVPDWEDVVGRLSAVTTGKTGRIGMHEVELSTP</sequence>
<comment type="caution">
    <text evidence="1">The sequence shown here is derived from an EMBL/GenBank/DDBJ whole genome shotgun (WGS) entry which is preliminary data.</text>
</comment>
<reference evidence="1 2" key="1">
    <citation type="submission" date="2024-12" db="EMBL/GenBank/DDBJ databases">
        <title>Forecasting of Potato common scab and diversities of Pathogenic streptomyces spp. in china.</title>
        <authorList>
            <person name="Handique U."/>
            <person name="Wu J."/>
        </authorList>
    </citation>
    <scope>NUCLEOTIDE SEQUENCE [LARGE SCALE GENOMIC DNA]</scope>
    <source>
        <strain evidence="1 2">ZRIMU1585</strain>
    </source>
</reference>
<organism evidence="1 2">
    <name type="scientific">Streptomyces galilaeus</name>
    <dbReference type="NCBI Taxonomy" id="33899"/>
    <lineage>
        <taxon>Bacteria</taxon>
        <taxon>Bacillati</taxon>
        <taxon>Actinomycetota</taxon>
        <taxon>Actinomycetes</taxon>
        <taxon>Kitasatosporales</taxon>
        <taxon>Streptomycetaceae</taxon>
        <taxon>Streptomyces</taxon>
    </lineage>
</organism>
<evidence type="ECO:0000313" key="2">
    <source>
        <dbReference type="Proteomes" id="UP001631993"/>
    </source>
</evidence>
<gene>
    <name evidence="1" type="ORF">ACKI1S_44400</name>
</gene>
<dbReference type="Proteomes" id="UP001631993">
    <property type="component" value="Unassembled WGS sequence"/>
</dbReference>
<protein>
    <recommendedName>
        <fullName evidence="3">Transcriptional regulator</fullName>
    </recommendedName>
</protein>
<accession>A0ABW9IZ00</accession>
<dbReference type="EMBL" id="JBJVNE010000039">
    <property type="protein sequence ID" value="MFM9653127.1"/>
    <property type="molecule type" value="Genomic_DNA"/>
</dbReference>